<organism evidence="1 2">
    <name type="scientific">Streptomyces akebiae</name>
    <dbReference type="NCBI Taxonomy" id="2865673"/>
    <lineage>
        <taxon>Bacteria</taxon>
        <taxon>Bacillati</taxon>
        <taxon>Actinomycetota</taxon>
        <taxon>Actinomycetes</taxon>
        <taxon>Kitasatosporales</taxon>
        <taxon>Streptomycetaceae</taxon>
        <taxon>Streptomyces</taxon>
    </lineage>
</organism>
<evidence type="ECO:0000313" key="1">
    <source>
        <dbReference type="EMBL" id="QYX76083.1"/>
    </source>
</evidence>
<dbReference type="Pfam" id="PF19746">
    <property type="entry name" value="DUF6233"/>
    <property type="match status" value="1"/>
</dbReference>
<proteinExistence type="predicted"/>
<dbReference type="RefSeq" id="WP_220645220.1">
    <property type="nucleotide sequence ID" value="NZ_CP080647.1"/>
</dbReference>
<name>A0ABX8XKF0_9ACTN</name>
<evidence type="ECO:0000313" key="2">
    <source>
        <dbReference type="Proteomes" id="UP000827138"/>
    </source>
</evidence>
<dbReference type="InterPro" id="IPR046200">
    <property type="entry name" value="DUF6233"/>
</dbReference>
<protein>
    <submittedName>
        <fullName evidence="1">Uncharacterized protein</fullName>
    </submittedName>
</protein>
<dbReference type="EMBL" id="CP080647">
    <property type="protein sequence ID" value="QYX76083.1"/>
    <property type="molecule type" value="Genomic_DNA"/>
</dbReference>
<accession>A0ABX8XKF0</accession>
<reference evidence="1 2" key="1">
    <citation type="submission" date="2021-08" db="EMBL/GenBank/DDBJ databases">
        <authorList>
            <person name="Ping M."/>
        </authorList>
    </citation>
    <scope>NUCLEOTIDE SEQUENCE [LARGE SCALE GENOMIC DNA]</scope>
    <source>
        <strain evidence="1 2">MG28</strain>
    </source>
</reference>
<keyword evidence="2" id="KW-1185">Reference proteome</keyword>
<gene>
    <name evidence="1" type="ORF">K1J60_05815</name>
</gene>
<dbReference type="Proteomes" id="UP000827138">
    <property type="component" value="Chromosome"/>
</dbReference>
<sequence length="120" mass="13687">MNEHCPLTRLDMLRFTRRVVEQQTVRQLALIDRWIADEERREAERQHGIQARPPAPEWLMERGIGQGAPVTRIHQGGCHMAKGVRMKTITEEAARRALYADIELACPHCNPDTALQVIPG</sequence>